<protein>
    <submittedName>
        <fullName evidence="1">Uncharacterized protein</fullName>
    </submittedName>
</protein>
<organism evidence="1 2">
    <name type="scientific">Desulfurella amilsii</name>
    <dbReference type="NCBI Taxonomy" id="1562698"/>
    <lineage>
        <taxon>Bacteria</taxon>
        <taxon>Pseudomonadati</taxon>
        <taxon>Campylobacterota</taxon>
        <taxon>Desulfurellia</taxon>
        <taxon>Desulfurellales</taxon>
        <taxon>Desulfurellaceae</taxon>
        <taxon>Desulfurella</taxon>
    </lineage>
</organism>
<sequence length="40" mass="4445">MKNIPIVMVACFSSQLWDLKNGNYLSTTNKFLVLAPNCGI</sequence>
<dbReference type="AlphaFoldDB" id="A0A1X4XVD2"/>
<dbReference type="Proteomes" id="UP000194141">
    <property type="component" value="Unassembled WGS sequence"/>
</dbReference>
<dbReference type="EMBL" id="MDSU01000018">
    <property type="protein sequence ID" value="OSS41506.1"/>
    <property type="molecule type" value="Genomic_DNA"/>
</dbReference>
<gene>
    <name evidence="1" type="ORF">DESAMIL20_1059</name>
</gene>
<evidence type="ECO:0000313" key="2">
    <source>
        <dbReference type="Proteomes" id="UP000194141"/>
    </source>
</evidence>
<reference evidence="1 2" key="1">
    <citation type="journal article" date="2017" name="Front. Microbiol.">
        <title>Genome Sequence of Desulfurella amilsii Strain TR1 and Comparative Genomics of Desulfurellaceae Family.</title>
        <authorList>
            <person name="Florentino A.P."/>
            <person name="Stams A.J."/>
            <person name="Sanchez-Andrea I."/>
        </authorList>
    </citation>
    <scope>NUCLEOTIDE SEQUENCE [LARGE SCALE GENOMIC DNA]</scope>
    <source>
        <strain evidence="1 2">TR1</strain>
    </source>
</reference>
<proteinExistence type="predicted"/>
<comment type="caution">
    <text evidence="1">The sequence shown here is derived from an EMBL/GenBank/DDBJ whole genome shotgun (WGS) entry which is preliminary data.</text>
</comment>
<accession>A0A1X4XVD2</accession>
<evidence type="ECO:0000313" key="1">
    <source>
        <dbReference type="EMBL" id="OSS41506.1"/>
    </source>
</evidence>
<name>A0A1X4XVD2_9BACT</name>
<keyword evidence="2" id="KW-1185">Reference proteome</keyword>